<gene>
    <name evidence="1" type="ORF">RCC75_20850</name>
    <name evidence="2" type="ORF">RCG00_12255</name>
    <name evidence="3" type="ORF">RCG00_12275</name>
    <name evidence="4" type="ORF">RCG00_16375</name>
    <name evidence="5" type="ORF">RCG00_16415</name>
</gene>
<keyword evidence="6" id="KW-1185">Reference proteome</keyword>
<dbReference type="Proteomes" id="UP001223336">
    <property type="component" value="Unassembled WGS sequence"/>
</dbReference>
<reference evidence="5 6" key="1">
    <citation type="submission" date="2023-08" db="EMBL/GenBank/DDBJ databases">
        <title>New molecular markers tilS and rpoB for phylogenetic and monitoring studies of the genus Thiothrix biodiversity.</title>
        <authorList>
            <person name="Ravin N.V."/>
            <person name="Smolyakov D."/>
            <person name="Markov N.D."/>
            <person name="Beletsky A.V."/>
            <person name="Mardanov A.V."/>
            <person name="Rudenko T.S."/>
            <person name="Grabovich M.Y."/>
        </authorList>
    </citation>
    <scope>NUCLEOTIDE SEQUENCE</scope>
    <source>
        <strain evidence="5">DNT52</strain>
        <strain evidence="1 6">H33</strain>
    </source>
</reference>
<sequence length="81" mass="9374">MNDTRIYQYNQLQRELMSSILQVAMTDDLLQNPTILPDKAGESYRVVQHLETIHRLLTAIKEGRAMRDDGSANTNLYSSYR</sequence>
<dbReference type="AlphaFoldDB" id="A0AA51ML45"/>
<evidence type="ECO:0000313" key="1">
    <source>
        <dbReference type="EMBL" id="MDQ5770986.1"/>
    </source>
</evidence>
<organism evidence="5">
    <name type="scientific">Thiothrix subterranea</name>
    <dbReference type="NCBI Taxonomy" id="2735563"/>
    <lineage>
        <taxon>Bacteria</taxon>
        <taxon>Pseudomonadati</taxon>
        <taxon>Pseudomonadota</taxon>
        <taxon>Gammaproteobacteria</taxon>
        <taxon>Thiotrichales</taxon>
        <taxon>Thiotrichaceae</taxon>
        <taxon>Thiothrix</taxon>
    </lineage>
</organism>
<dbReference type="EMBL" id="CP133217">
    <property type="protein sequence ID" value="WML85082.1"/>
    <property type="molecule type" value="Genomic_DNA"/>
</dbReference>
<name>A0AA51ML45_9GAMM</name>
<evidence type="ECO:0000313" key="4">
    <source>
        <dbReference type="EMBL" id="WML85867.1"/>
    </source>
</evidence>
<dbReference type="EMBL" id="CP133217">
    <property type="protein sequence ID" value="WML85875.1"/>
    <property type="molecule type" value="Genomic_DNA"/>
</dbReference>
<evidence type="ECO:0000313" key="2">
    <source>
        <dbReference type="EMBL" id="WML85078.1"/>
    </source>
</evidence>
<protein>
    <submittedName>
        <fullName evidence="5">Uncharacterized protein</fullName>
    </submittedName>
</protein>
<evidence type="ECO:0000313" key="3">
    <source>
        <dbReference type="EMBL" id="WML85082.1"/>
    </source>
</evidence>
<dbReference type="EMBL" id="JAVFKN010000054">
    <property type="protein sequence ID" value="MDQ5770986.1"/>
    <property type="molecule type" value="Genomic_DNA"/>
</dbReference>
<dbReference type="EMBL" id="CP133217">
    <property type="protein sequence ID" value="WML85078.1"/>
    <property type="molecule type" value="Genomic_DNA"/>
</dbReference>
<accession>A0AA51ML45</accession>
<evidence type="ECO:0000313" key="5">
    <source>
        <dbReference type="EMBL" id="WML85875.1"/>
    </source>
</evidence>
<proteinExistence type="predicted"/>
<dbReference type="RefSeq" id="WP_308136633.1">
    <property type="nucleotide sequence ID" value="NZ_CP133217.1"/>
</dbReference>
<dbReference type="Proteomes" id="UP001229862">
    <property type="component" value="Chromosome"/>
</dbReference>
<dbReference type="EMBL" id="CP133217">
    <property type="protein sequence ID" value="WML85867.1"/>
    <property type="molecule type" value="Genomic_DNA"/>
</dbReference>
<evidence type="ECO:0000313" key="6">
    <source>
        <dbReference type="Proteomes" id="UP001223336"/>
    </source>
</evidence>